<proteinExistence type="predicted"/>
<dbReference type="AlphaFoldDB" id="A0A511KH69"/>
<feature type="transmembrane region" description="Helical" evidence="2">
    <location>
        <begin position="132"/>
        <end position="155"/>
    </location>
</feature>
<gene>
    <name evidence="3" type="ORF">Rt10032_c08g3737</name>
</gene>
<protein>
    <submittedName>
        <fullName evidence="3">Late embryogenesis abundant protein, group 2 domain protein</fullName>
    </submittedName>
</protein>
<dbReference type="Proteomes" id="UP000321518">
    <property type="component" value="Unassembled WGS sequence"/>
</dbReference>
<accession>A0A511KH69</accession>
<keyword evidence="2" id="KW-1133">Transmembrane helix</keyword>
<comment type="caution">
    <text evidence="3">The sequence shown here is derived from an EMBL/GenBank/DDBJ whole genome shotgun (WGS) entry which is preliminary data.</text>
</comment>
<name>A0A511KH69_RHOTO</name>
<feature type="region of interest" description="Disordered" evidence="1">
    <location>
        <begin position="1"/>
        <end position="69"/>
    </location>
</feature>
<dbReference type="EMBL" id="BJWK01000008">
    <property type="protein sequence ID" value="GEM09720.1"/>
    <property type="molecule type" value="Genomic_DNA"/>
</dbReference>
<reference evidence="3 4" key="1">
    <citation type="submission" date="2019-07" db="EMBL/GenBank/DDBJ databases">
        <title>Rhodotorula toruloides NBRC10032 genome sequencing.</title>
        <authorList>
            <person name="Shida Y."/>
            <person name="Takaku H."/>
            <person name="Ogasawara W."/>
            <person name="Mori K."/>
        </authorList>
    </citation>
    <scope>NUCLEOTIDE SEQUENCE [LARGE SCALE GENOMIC DNA]</scope>
    <source>
        <strain evidence="3 4">NBRC10032</strain>
    </source>
</reference>
<evidence type="ECO:0000313" key="3">
    <source>
        <dbReference type="EMBL" id="GEM09720.1"/>
    </source>
</evidence>
<evidence type="ECO:0000256" key="2">
    <source>
        <dbReference type="SAM" id="Phobius"/>
    </source>
</evidence>
<keyword evidence="2" id="KW-0472">Membrane</keyword>
<dbReference type="OrthoDB" id="20273at2759"/>
<organism evidence="3 4">
    <name type="scientific">Rhodotorula toruloides</name>
    <name type="common">Yeast</name>
    <name type="synonym">Rhodosporidium toruloides</name>
    <dbReference type="NCBI Taxonomy" id="5286"/>
    <lineage>
        <taxon>Eukaryota</taxon>
        <taxon>Fungi</taxon>
        <taxon>Dikarya</taxon>
        <taxon>Basidiomycota</taxon>
        <taxon>Pucciniomycotina</taxon>
        <taxon>Microbotryomycetes</taxon>
        <taxon>Sporidiobolales</taxon>
        <taxon>Sporidiobolaceae</taxon>
        <taxon>Rhodotorula</taxon>
    </lineage>
</organism>
<evidence type="ECO:0000313" key="4">
    <source>
        <dbReference type="Proteomes" id="UP000321518"/>
    </source>
</evidence>
<dbReference type="Gene3D" id="2.60.40.1820">
    <property type="match status" value="1"/>
</dbReference>
<evidence type="ECO:0000256" key="1">
    <source>
        <dbReference type="SAM" id="MobiDB-lite"/>
    </source>
</evidence>
<dbReference type="SUPFAM" id="SSF117070">
    <property type="entry name" value="LEA14-like"/>
    <property type="match status" value="1"/>
</dbReference>
<sequence>MSYPYAHDPYVNGQYPPQNIYSQQPYGQPPSPAAEYPPYTSTDYISPERDGGGVPGGRQTYPPQQQAGDAEWEDKYAAGAYEKQAPVTRGSIAAQLAAEGQIPKKEGLRMFRKDEHAGALTRGGRARCCGRVLCCSIMLIILILVGIVAAFFLWVRPPDVNFQGIEGPSSGSEVSINVINPNFFGADFNSIDATAYYPTKPTSAIGGGSLTNVLIKKNSNSTVHFPFSINYTTSYDPNLSVLKDIATKCGFLGGQKSQLTVNYKVKTSVKVIAVTISPSFSSSASFDCPLNESDISGFLGGSLSSLLNGSGLTRRSPSPFASREDEERAVRLATRYALMKLVERAAEQQVEEVGQVFEPARRFRVGTVRPA</sequence>
<keyword evidence="2" id="KW-0812">Transmembrane</keyword>